<dbReference type="PANTHER" id="PTHR33393">
    <property type="entry name" value="POLYGLUTAMINE SYNTHESIS ACCESSORY PROTEIN RV0574C-RELATED"/>
    <property type="match status" value="1"/>
</dbReference>
<gene>
    <name evidence="4" type="ORF">E1284_09730</name>
</gene>
<evidence type="ECO:0000313" key="5">
    <source>
        <dbReference type="Proteomes" id="UP000295431"/>
    </source>
</evidence>
<dbReference type="InterPro" id="IPR029052">
    <property type="entry name" value="Metallo-depent_PP-like"/>
</dbReference>
<dbReference type="SMART" id="SM00854">
    <property type="entry name" value="PGA_cap"/>
    <property type="match status" value="1"/>
</dbReference>
<proteinExistence type="inferred from homology"/>
<dbReference type="AlphaFoldDB" id="A0A4R4P8S2"/>
<dbReference type="OrthoDB" id="9810718at2"/>
<evidence type="ECO:0000259" key="3">
    <source>
        <dbReference type="SMART" id="SM00854"/>
    </source>
</evidence>
<feature type="domain" description="Capsule synthesis protein CapA" evidence="3">
    <location>
        <begin position="51"/>
        <end position="300"/>
    </location>
</feature>
<keyword evidence="5" id="KW-1185">Reference proteome</keyword>
<keyword evidence="2" id="KW-0732">Signal</keyword>
<dbReference type="InterPro" id="IPR019079">
    <property type="entry name" value="Capsule_synth_CapA"/>
</dbReference>
<reference evidence="4 5" key="1">
    <citation type="submission" date="2019-03" db="EMBL/GenBank/DDBJ databases">
        <title>Draft genome sequences of novel Actinobacteria.</title>
        <authorList>
            <person name="Sahin N."/>
            <person name="Ay H."/>
            <person name="Saygin H."/>
        </authorList>
    </citation>
    <scope>NUCLEOTIDE SEQUENCE [LARGE SCALE GENOMIC DNA]</scope>
    <source>
        <strain evidence="4 5">DSM 45347</strain>
    </source>
</reference>
<comment type="similarity">
    <text evidence="1">Belongs to the CapA family.</text>
</comment>
<feature type="chain" id="PRO_5038524961" evidence="2">
    <location>
        <begin position="24"/>
        <end position="402"/>
    </location>
</feature>
<dbReference type="Pfam" id="PF09587">
    <property type="entry name" value="PGA_cap"/>
    <property type="match status" value="1"/>
</dbReference>
<feature type="signal peptide" evidence="2">
    <location>
        <begin position="1"/>
        <end position="23"/>
    </location>
</feature>
<comment type="caution">
    <text evidence="4">The sequence shown here is derived from an EMBL/GenBank/DDBJ whole genome shotgun (WGS) entry which is preliminary data.</text>
</comment>
<evidence type="ECO:0000256" key="1">
    <source>
        <dbReference type="ARBA" id="ARBA00005662"/>
    </source>
</evidence>
<name>A0A4R4P8S2_9ACTN</name>
<dbReference type="InterPro" id="IPR052169">
    <property type="entry name" value="CW_Biosynth-Accessory"/>
</dbReference>
<protein>
    <submittedName>
        <fullName evidence="4">CapA family protein</fullName>
    </submittedName>
</protein>
<dbReference type="PROSITE" id="PS51257">
    <property type="entry name" value="PROKAR_LIPOPROTEIN"/>
    <property type="match status" value="1"/>
</dbReference>
<accession>A0A4R4P8S2</accession>
<evidence type="ECO:0000256" key="2">
    <source>
        <dbReference type="SAM" id="SignalP"/>
    </source>
</evidence>
<dbReference type="CDD" id="cd07381">
    <property type="entry name" value="MPP_CapA"/>
    <property type="match status" value="1"/>
</dbReference>
<dbReference type="SUPFAM" id="SSF56300">
    <property type="entry name" value="Metallo-dependent phosphatases"/>
    <property type="match status" value="1"/>
</dbReference>
<dbReference type="PANTHER" id="PTHR33393:SF13">
    <property type="entry name" value="PGA BIOSYNTHESIS PROTEIN CAPA"/>
    <property type="match status" value="1"/>
</dbReference>
<sequence>MSSSRSKISRTTAFLLSAAVATALTGCADDGRHAPSHPRRAAATSGPTTITVAATGDFLLHQPLVTQAAEDAAKSGRHGWDFLPMLNQLHPLIDSADIGICHMETPVATRRGPFEGYPAFNSPPQIVDAIRDLGYDTCSTASNHTLDQGDAGVRRTLGALDAAGVRHTGSARGPGEAERTDLLDAQGVKVAQLSYTYGTNGIPIPPSRPWLVNSGLDAPTILHAAARARADGAAIVIVSLHWGEEYRHAPTDEQRTLARRLLASPDVDLIIGDHAHVVQPFDQINGKWVVYGMGNQIANPIANGQDTHEGLVARFQLTRDAAGRWRAAASFVPTLVEAGPPIRLVDLPHALASADLPAGTRARYRAALNRTTAAVRSLGSKVPVLDGPLPSSPAPAEQLAGP</sequence>
<evidence type="ECO:0000313" key="4">
    <source>
        <dbReference type="EMBL" id="TDC17313.1"/>
    </source>
</evidence>
<dbReference type="RefSeq" id="WP_131938689.1">
    <property type="nucleotide sequence ID" value="NZ_BAAAMX010000005.1"/>
</dbReference>
<dbReference type="EMBL" id="SMJW01000035">
    <property type="protein sequence ID" value="TDC17313.1"/>
    <property type="molecule type" value="Genomic_DNA"/>
</dbReference>
<organism evidence="4 5">
    <name type="scientific">Actinomadura bangladeshensis</name>
    <dbReference type="NCBI Taxonomy" id="453573"/>
    <lineage>
        <taxon>Bacteria</taxon>
        <taxon>Bacillati</taxon>
        <taxon>Actinomycetota</taxon>
        <taxon>Actinomycetes</taxon>
        <taxon>Streptosporangiales</taxon>
        <taxon>Thermomonosporaceae</taxon>
        <taxon>Actinomadura</taxon>
    </lineage>
</organism>
<dbReference type="Proteomes" id="UP000295431">
    <property type="component" value="Unassembled WGS sequence"/>
</dbReference>
<dbReference type="Gene3D" id="3.60.21.10">
    <property type="match status" value="1"/>
</dbReference>